<organism evidence="1">
    <name type="scientific">viral metagenome</name>
    <dbReference type="NCBI Taxonomy" id="1070528"/>
    <lineage>
        <taxon>unclassified sequences</taxon>
        <taxon>metagenomes</taxon>
        <taxon>organismal metagenomes</taxon>
    </lineage>
</organism>
<reference evidence="1" key="1">
    <citation type="submission" date="2020-03" db="EMBL/GenBank/DDBJ databases">
        <title>The deep terrestrial virosphere.</title>
        <authorList>
            <person name="Holmfeldt K."/>
            <person name="Nilsson E."/>
            <person name="Simone D."/>
            <person name="Lopez-Fernandez M."/>
            <person name="Wu X."/>
            <person name="de Brujin I."/>
            <person name="Lundin D."/>
            <person name="Andersson A."/>
            <person name="Bertilsson S."/>
            <person name="Dopson M."/>
        </authorList>
    </citation>
    <scope>NUCLEOTIDE SEQUENCE</scope>
    <source>
        <strain evidence="1">MM415A02581</strain>
    </source>
</reference>
<dbReference type="EMBL" id="MT141983">
    <property type="protein sequence ID" value="QJA72860.1"/>
    <property type="molecule type" value="Genomic_DNA"/>
</dbReference>
<gene>
    <name evidence="1" type="ORF">MM415A02581_0010</name>
</gene>
<dbReference type="AlphaFoldDB" id="A0A6M3JSG9"/>
<proteinExistence type="predicted"/>
<protein>
    <submittedName>
        <fullName evidence="1">Uncharacterized protein</fullName>
    </submittedName>
</protein>
<accession>A0A6M3JSG9</accession>
<sequence length="92" mass="10226">MNYFKFTIEPGLKYSPGWHGTLDHCPSDVTVLLYNNKEGYGIAQTPDTITQKELTPLTVKQKNEEMTKVVAEPGVYFGDTLNDVFAEEVPGG</sequence>
<evidence type="ECO:0000313" key="1">
    <source>
        <dbReference type="EMBL" id="QJA72860.1"/>
    </source>
</evidence>
<name>A0A6M3JSG9_9ZZZZ</name>